<dbReference type="STRING" id="706433.HMPREF9430_01356"/>
<dbReference type="InterPro" id="IPR026002">
    <property type="entry name" value="ATC_hydrolase-like"/>
</dbReference>
<proteinExistence type="predicted"/>
<dbReference type="eggNOG" id="ENOG5030JCY">
    <property type="taxonomic scope" value="Bacteria"/>
</dbReference>
<evidence type="ECO:0000313" key="2">
    <source>
        <dbReference type="Proteomes" id="UP000004097"/>
    </source>
</evidence>
<dbReference type="Pfam" id="PF14196">
    <property type="entry name" value="ATC_hydrolase"/>
    <property type="match status" value="1"/>
</dbReference>
<sequence length="262" mass="30645">MIITIFEGGENKMLNQKEKMKIIRKSQKIMEHACRNLITRRYGANKTDFYWHKTKERYCQILDELPDIGGEANVLSHNLYKSAWIFALYDVVGRNLTKEEIDTVIHEVMEDGLNILQKIPGRFLMKRKVLRSLLIRRIENYQKKLEPHLHKDWHNTWGMEVQHDINDGIHFVLRGCPIKDYCEKHGIMEILPYLCNMDHLMIQALQLYLIRPKTCSNGDEICEYTIVADDSPLAKINPIVVTDSGLMLTKKEKNHAISGIRE</sequence>
<protein>
    <recommendedName>
        <fullName evidence="3">L-2-amino-thiazoline-4-carboxylic acid hydrolase</fullName>
    </recommendedName>
</protein>
<dbReference type="HOGENOM" id="CLU_103694_0_0_9"/>
<dbReference type="AlphaFoldDB" id="E7MP77"/>
<comment type="caution">
    <text evidence="1">The sequence shown here is derived from an EMBL/GenBank/DDBJ whole genome shotgun (WGS) entry which is preliminary data.</text>
</comment>
<gene>
    <name evidence="1" type="ORF">HMPREF9430_01356</name>
</gene>
<accession>E7MP77</accession>
<organism evidence="1 2">
    <name type="scientific">Solobacterium moorei F0204</name>
    <dbReference type="NCBI Taxonomy" id="706433"/>
    <lineage>
        <taxon>Bacteria</taxon>
        <taxon>Bacillati</taxon>
        <taxon>Bacillota</taxon>
        <taxon>Erysipelotrichia</taxon>
        <taxon>Erysipelotrichales</taxon>
        <taxon>Erysipelotrichaceae</taxon>
        <taxon>Solobacterium</taxon>
    </lineage>
</organism>
<reference evidence="1 2" key="1">
    <citation type="submission" date="2010-08" db="EMBL/GenBank/DDBJ databases">
        <authorList>
            <person name="Weinstock G."/>
            <person name="Sodergren E."/>
            <person name="Clifton S."/>
            <person name="Fulton L."/>
            <person name="Fulton B."/>
            <person name="Courtney L."/>
            <person name="Fronick C."/>
            <person name="Harrison M."/>
            <person name="Strong C."/>
            <person name="Farmer C."/>
            <person name="Delahaunty K."/>
            <person name="Markovic C."/>
            <person name="Hall O."/>
            <person name="Minx P."/>
            <person name="Tomlinson C."/>
            <person name="Mitreva M."/>
            <person name="Hou S."/>
            <person name="Chen J."/>
            <person name="Wollam A."/>
            <person name="Pepin K.H."/>
            <person name="Johnson M."/>
            <person name="Bhonagiri V."/>
            <person name="Zhang X."/>
            <person name="Suruliraj S."/>
            <person name="Warren W."/>
            <person name="Chinwalla A."/>
            <person name="Mardis E.R."/>
            <person name="Wilson R.K."/>
        </authorList>
    </citation>
    <scope>NUCLEOTIDE SEQUENCE [LARGE SCALE GENOMIC DNA]</scope>
    <source>
        <strain evidence="1 2">F0204</strain>
    </source>
</reference>
<name>E7MP77_9FIRM</name>
<dbReference type="Proteomes" id="UP000004097">
    <property type="component" value="Unassembled WGS sequence"/>
</dbReference>
<keyword evidence="2" id="KW-1185">Reference proteome</keyword>
<evidence type="ECO:0000313" key="1">
    <source>
        <dbReference type="EMBL" id="EFW24258.1"/>
    </source>
</evidence>
<evidence type="ECO:0008006" key="3">
    <source>
        <dbReference type="Google" id="ProtNLM"/>
    </source>
</evidence>
<dbReference type="EMBL" id="AECQ01000027">
    <property type="protein sequence ID" value="EFW24258.1"/>
    <property type="molecule type" value="Genomic_DNA"/>
</dbReference>